<feature type="compositionally biased region" description="Polar residues" evidence="1">
    <location>
        <begin position="22"/>
        <end position="31"/>
    </location>
</feature>
<feature type="compositionally biased region" description="Basic and acidic residues" evidence="1">
    <location>
        <begin position="201"/>
        <end position="211"/>
    </location>
</feature>
<feature type="compositionally biased region" description="Polar residues" evidence="1">
    <location>
        <begin position="1"/>
        <end position="14"/>
    </location>
</feature>
<protein>
    <submittedName>
        <fullName evidence="2">Hypp7468 protein</fullName>
    </submittedName>
</protein>
<accession>A0A8K0E9K1</accession>
<feature type="compositionally biased region" description="Basic and acidic residues" evidence="1">
    <location>
        <begin position="220"/>
        <end position="233"/>
    </location>
</feature>
<name>A0A8K0E9K1_BRALA</name>
<dbReference type="Proteomes" id="UP000838412">
    <property type="component" value="Chromosome 14"/>
</dbReference>
<dbReference type="EMBL" id="OV696699">
    <property type="protein sequence ID" value="CAH1245345.1"/>
    <property type="molecule type" value="Genomic_DNA"/>
</dbReference>
<reference evidence="2" key="1">
    <citation type="submission" date="2022-01" db="EMBL/GenBank/DDBJ databases">
        <authorList>
            <person name="Braso-Vives M."/>
        </authorList>
    </citation>
    <scope>NUCLEOTIDE SEQUENCE</scope>
</reference>
<organism evidence="2 3">
    <name type="scientific">Branchiostoma lanceolatum</name>
    <name type="common">Common lancelet</name>
    <name type="synonym">Amphioxus lanceolatum</name>
    <dbReference type="NCBI Taxonomy" id="7740"/>
    <lineage>
        <taxon>Eukaryota</taxon>
        <taxon>Metazoa</taxon>
        <taxon>Chordata</taxon>
        <taxon>Cephalochordata</taxon>
        <taxon>Leptocardii</taxon>
        <taxon>Amphioxiformes</taxon>
        <taxon>Branchiostomatidae</taxon>
        <taxon>Branchiostoma</taxon>
    </lineage>
</organism>
<sequence length="571" mass="63322">METTESGSHVSGLNTAKEVVTKQEQQSSGISTGADKEGTKFVQLKIQEHSDAVIYEMLDVRLEGQKVDGQVENEQKEEDVSCVQAENNRGNDVRTRRRAIPAPECFTSTLQVKLKGQGKENTQLDTKERSTRDLTCNGPASNIKPFMDGRSDNELPEDVSQSSGADQSKYLRTTTRSGKDQVTCSVVEPSMSATPDDADTTDPKEVGKQLSEDTISGVDDLPRSTRPCDRDDVLDGSLSSRGLRRAHGTLSLDKSKGQVTNIFDSPNNITTAMGMVCLDNMHSELSKDGRSVPQKLINDDNDVTTDAENIPEVLTVDLANTQKHETMLRPNDIPELSKRLADHDTEQEAEQIQEEDNVKANCKTFLFSELRSPPYNLIKDQPLHSSLPNINGGEVEGKLASRMPSHMPMSSPPPVRRRKSVCFASCPASPTAGAKLRRRHSSYIHPSLMGHLHHQSLSAVDRLYPDGHLRRTLSLSGGHTPSELSSGQTTPSTRGSHPELHLSPLVKRLQELCEEAEMEEGKRLRELCEEVQWEEGHRLHKLSEEVEMSQEEALNEVRNFGHDKVTSIYYI</sequence>
<proteinExistence type="predicted"/>
<feature type="region of interest" description="Disordered" evidence="1">
    <location>
        <begin position="116"/>
        <end position="240"/>
    </location>
</feature>
<dbReference type="AlphaFoldDB" id="A0A8K0E9K1"/>
<feature type="compositionally biased region" description="Polar residues" evidence="1">
    <location>
        <begin position="159"/>
        <end position="184"/>
    </location>
</feature>
<gene>
    <name evidence="2" type="primary">Hypp7468</name>
    <name evidence="2" type="ORF">BLAG_LOCUS7711</name>
</gene>
<evidence type="ECO:0000313" key="2">
    <source>
        <dbReference type="EMBL" id="CAH1245345.1"/>
    </source>
</evidence>
<evidence type="ECO:0000313" key="3">
    <source>
        <dbReference type="Proteomes" id="UP000838412"/>
    </source>
</evidence>
<feature type="compositionally biased region" description="Polar residues" evidence="1">
    <location>
        <begin position="473"/>
        <end position="495"/>
    </location>
</feature>
<evidence type="ECO:0000256" key="1">
    <source>
        <dbReference type="SAM" id="MobiDB-lite"/>
    </source>
</evidence>
<feature type="region of interest" description="Disordered" evidence="1">
    <location>
        <begin position="1"/>
        <end position="38"/>
    </location>
</feature>
<feature type="region of interest" description="Disordered" evidence="1">
    <location>
        <begin position="471"/>
        <end position="500"/>
    </location>
</feature>
<dbReference type="OrthoDB" id="10533175at2759"/>
<keyword evidence="3" id="KW-1185">Reference proteome</keyword>